<dbReference type="EMBL" id="FMUE01000020">
    <property type="protein sequence ID" value="SCX35327.1"/>
    <property type="molecule type" value="Genomic_DNA"/>
</dbReference>
<reference evidence="4" key="1">
    <citation type="submission" date="2016-10" db="EMBL/GenBank/DDBJ databases">
        <authorList>
            <person name="Wibberg D."/>
        </authorList>
    </citation>
    <scope>NUCLEOTIDE SEQUENCE [LARGE SCALE GENOMIC DNA]</scope>
</reference>
<feature type="transmembrane region" description="Helical" evidence="1">
    <location>
        <begin position="183"/>
        <end position="201"/>
    </location>
</feature>
<sequence length="296" mass="32176">MVFQKIRNDNNVAGYLLAFLGFASFSGMDVISKKLVETHSLSQVLFISGIFTLLFASVLAKPLGGFRVETTKILFIIIGRGIMSVAMIWLTLFALTRMPLAEVYSIRFASPALTVLLALFLLKESPSHLQWLSVALGFMGIVVILKPQGNLETIAASVALGAAFAQSISIIMVRAWRTHSTPLADTLIPVGILVAITGVFMPNGYIPPTYREWGLYAAAGALLALGRLCLTYSIRMAQSSVIAPVQYSQLLWGLLFGWLLFSDAPTPTLLAGAALIILSSTIGIWDARQRREPRES</sequence>
<keyword evidence="1" id="KW-1133">Transmembrane helix</keyword>
<feature type="domain" description="EamA" evidence="2">
    <location>
        <begin position="13"/>
        <end position="145"/>
    </location>
</feature>
<keyword evidence="1" id="KW-0812">Transmembrane</keyword>
<gene>
    <name evidence="3" type="ORF">DSM25559_4903</name>
</gene>
<proteinExistence type="predicted"/>
<feature type="transmembrane region" description="Helical" evidence="1">
    <location>
        <begin position="104"/>
        <end position="122"/>
    </location>
</feature>
<dbReference type="SUPFAM" id="SSF103481">
    <property type="entry name" value="Multidrug resistance efflux transporter EmrE"/>
    <property type="match status" value="2"/>
</dbReference>
<name>A0A1R3U267_9HYPH</name>
<keyword evidence="1" id="KW-0472">Membrane</keyword>
<dbReference type="InterPro" id="IPR000620">
    <property type="entry name" value="EamA_dom"/>
</dbReference>
<evidence type="ECO:0000313" key="4">
    <source>
        <dbReference type="Proteomes" id="UP000187891"/>
    </source>
</evidence>
<feature type="transmembrane region" description="Helical" evidence="1">
    <location>
        <begin position="12"/>
        <end position="31"/>
    </location>
</feature>
<feature type="transmembrane region" description="Helical" evidence="1">
    <location>
        <begin position="129"/>
        <end position="148"/>
    </location>
</feature>
<feature type="transmembrane region" description="Helical" evidence="1">
    <location>
        <begin position="213"/>
        <end position="234"/>
    </location>
</feature>
<feature type="domain" description="EamA" evidence="2">
    <location>
        <begin position="155"/>
        <end position="280"/>
    </location>
</feature>
<dbReference type="InterPro" id="IPR037185">
    <property type="entry name" value="EmrE-like"/>
</dbReference>
<protein>
    <submittedName>
        <fullName evidence="3">Carboxylate/amino acid/amine transporter</fullName>
    </submittedName>
</protein>
<feature type="transmembrane region" description="Helical" evidence="1">
    <location>
        <begin position="267"/>
        <end position="285"/>
    </location>
</feature>
<evidence type="ECO:0000256" key="1">
    <source>
        <dbReference type="SAM" id="Phobius"/>
    </source>
</evidence>
<accession>A0A1R3U267</accession>
<organism evidence="3 4">
    <name type="scientific">Agrobacterium rosae</name>
    <dbReference type="NCBI Taxonomy" id="1972867"/>
    <lineage>
        <taxon>Bacteria</taxon>
        <taxon>Pseudomonadati</taxon>
        <taxon>Pseudomonadota</taxon>
        <taxon>Alphaproteobacteria</taxon>
        <taxon>Hyphomicrobiales</taxon>
        <taxon>Rhizobiaceae</taxon>
        <taxon>Rhizobium/Agrobacterium group</taxon>
        <taxon>Agrobacterium</taxon>
    </lineage>
</organism>
<feature type="transmembrane region" description="Helical" evidence="1">
    <location>
        <begin position="43"/>
        <end position="61"/>
    </location>
</feature>
<dbReference type="Gene3D" id="1.10.3730.20">
    <property type="match status" value="1"/>
</dbReference>
<evidence type="ECO:0000313" key="3">
    <source>
        <dbReference type="EMBL" id="SCX35327.1"/>
    </source>
</evidence>
<dbReference type="RefSeq" id="WP_077122857.1">
    <property type="nucleotide sequence ID" value="NZ_FMUE01000020.1"/>
</dbReference>
<dbReference type="Proteomes" id="UP000187891">
    <property type="component" value="Unassembled WGS sequence"/>
</dbReference>
<feature type="transmembrane region" description="Helical" evidence="1">
    <location>
        <begin position="154"/>
        <end position="176"/>
    </location>
</feature>
<dbReference type="PANTHER" id="PTHR22911:SF135">
    <property type="entry name" value="BLR4310 PROTEIN"/>
    <property type="match status" value="1"/>
</dbReference>
<dbReference type="AlphaFoldDB" id="A0A1R3U267"/>
<feature type="transmembrane region" description="Helical" evidence="1">
    <location>
        <begin position="241"/>
        <end position="261"/>
    </location>
</feature>
<feature type="transmembrane region" description="Helical" evidence="1">
    <location>
        <begin position="73"/>
        <end position="92"/>
    </location>
</feature>
<dbReference type="GO" id="GO:0016020">
    <property type="term" value="C:membrane"/>
    <property type="evidence" value="ECO:0007669"/>
    <property type="project" value="InterPro"/>
</dbReference>
<dbReference type="PANTHER" id="PTHR22911">
    <property type="entry name" value="ACYL-MALONYL CONDENSING ENZYME-RELATED"/>
    <property type="match status" value="1"/>
</dbReference>
<evidence type="ECO:0000259" key="2">
    <source>
        <dbReference type="Pfam" id="PF00892"/>
    </source>
</evidence>
<dbReference type="STRING" id="1907666.DSM25559_4903"/>
<dbReference type="Pfam" id="PF00892">
    <property type="entry name" value="EamA"/>
    <property type="match status" value="2"/>
</dbReference>